<evidence type="ECO:0000313" key="5">
    <source>
        <dbReference type="Proteomes" id="UP001500466"/>
    </source>
</evidence>
<evidence type="ECO:0000256" key="1">
    <source>
        <dbReference type="ARBA" id="ARBA00006484"/>
    </source>
</evidence>
<dbReference type="InterPro" id="IPR036409">
    <property type="entry name" value="Aldolase_II/adducin_N_sf"/>
</dbReference>
<protein>
    <submittedName>
        <fullName evidence="4">Bifunctional aldolase/short-chain dehydrogenase</fullName>
    </submittedName>
</protein>
<dbReference type="InterPro" id="IPR036291">
    <property type="entry name" value="NAD(P)-bd_dom_sf"/>
</dbReference>
<dbReference type="InterPro" id="IPR002347">
    <property type="entry name" value="SDR_fam"/>
</dbReference>
<gene>
    <name evidence="4" type="ORF">GCM10023205_07080</name>
</gene>
<dbReference type="Gene3D" id="3.40.50.720">
    <property type="entry name" value="NAD(P)-binding Rossmann-like Domain"/>
    <property type="match status" value="1"/>
</dbReference>
<dbReference type="SUPFAM" id="SSF53639">
    <property type="entry name" value="AraD/HMP-PK domain-like"/>
    <property type="match status" value="1"/>
</dbReference>
<dbReference type="InterPro" id="IPR020904">
    <property type="entry name" value="Sc_DH/Rdtase_CS"/>
</dbReference>
<dbReference type="RefSeq" id="WP_345673743.1">
    <property type="nucleotide sequence ID" value="NZ_BAABHS010000002.1"/>
</dbReference>
<dbReference type="NCBIfam" id="NF006196">
    <property type="entry name" value="PRK08324.2-4"/>
    <property type="match status" value="1"/>
</dbReference>
<dbReference type="Pfam" id="PF00596">
    <property type="entry name" value="Aldolase_II"/>
    <property type="match status" value="1"/>
</dbReference>
<dbReference type="Pfam" id="PF13561">
    <property type="entry name" value="adh_short_C2"/>
    <property type="match status" value="1"/>
</dbReference>
<accession>A0ABP9GX86</accession>
<dbReference type="Gene3D" id="3.40.225.10">
    <property type="entry name" value="Class II aldolase/adducin N-terminal domain"/>
    <property type="match status" value="1"/>
</dbReference>
<dbReference type="InterPro" id="IPR001303">
    <property type="entry name" value="Aldolase_II/adducin_N"/>
</dbReference>
<name>A0ABP9GX86_9ACTN</name>
<sequence>MRNRWTDAEAGGSPLEECAYGSRLIGAEPTLVLHGGGNTSVKATVADVTGADVEVLHVKGSGHDLATIGTNGFAPLRLARLRELLGVPALSDPQMVNELRCALLDAAAPDPSVEALLHAMLPHRAVQHSHADAILSLTNLANGEDVIREVFGDEVVMVPYVMPGFDLAVACARLWPKRSHDGTVGMVLLNHGLFTFGDRTEEAYTRHIDLITRAEEYLAAHTGRTAPRPAPALPDVPRTELAALRRAVSGAAGHPMVVGRHTDEATAAFVARDDLAAVATRGPATPDHVIRTKRTALVGTDVEAYAADYDAYFGRNHTRRGTELNRLDPAPRVVLDPRLGMLTAGRRAKDSDIARDIYLHTMDVIAKAEELGGYQPASEAHIFDLEYWDLEQAKLRRAGAPPAFAGEVALVTGAASGIGRACARALLAAGASVVGWDLHEAAETLSDSPEYLGQRVDVTDADAVGAALDAAVTRFGGLDIAVPSAGVFASGMPIAALDTDTWRRSMSVNTEAVAVLFREIHPLLALAPRGGRVALIASKNVPAPGPGAVAYSASKAAVTQLARVAALEWAADGIRVNVVHPDAVFDTGLWTPEVIAERAASYGLTPDEYKRRNLLHIEVASADVANAVVRLCSDDFRATTGAQLPVDGGSDRVV</sequence>
<comment type="similarity">
    <text evidence="1">Belongs to the short-chain dehydrogenases/reductases (SDR) family.</text>
</comment>
<dbReference type="PROSITE" id="PS00061">
    <property type="entry name" value="ADH_SHORT"/>
    <property type="match status" value="1"/>
</dbReference>
<evidence type="ECO:0000259" key="3">
    <source>
        <dbReference type="SMART" id="SM01007"/>
    </source>
</evidence>
<dbReference type="PANTHER" id="PTHR24321:SF14">
    <property type="entry name" value="SHORT-CHAIN TYPE DEHYDROGENASE_REDUCTASE BLR2146-RELATED"/>
    <property type="match status" value="1"/>
</dbReference>
<evidence type="ECO:0000313" key="4">
    <source>
        <dbReference type="EMBL" id="GAA4949287.1"/>
    </source>
</evidence>
<dbReference type="SUPFAM" id="SSF51735">
    <property type="entry name" value="NAD(P)-binding Rossmann-fold domains"/>
    <property type="match status" value="1"/>
</dbReference>
<dbReference type="EMBL" id="BAABHS010000002">
    <property type="protein sequence ID" value="GAA4949287.1"/>
    <property type="molecule type" value="Genomic_DNA"/>
</dbReference>
<dbReference type="SMART" id="SM01007">
    <property type="entry name" value="Aldolase_II"/>
    <property type="match status" value="1"/>
</dbReference>
<dbReference type="Proteomes" id="UP001500466">
    <property type="component" value="Unassembled WGS sequence"/>
</dbReference>
<evidence type="ECO:0000256" key="2">
    <source>
        <dbReference type="ARBA" id="ARBA00023002"/>
    </source>
</evidence>
<keyword evidence="5" id="KW-1185">Reference proteome</keyword>
<keyword evidence="2" id="KW-0560">Oxidoreductase</keyword>
<organism evidence="4 5">
    <name type="scientific">Yinghuangia aomiensis</name>
    <dbReference type="NCBI Taxonomy" id="676205"/>
    <lineage>
        <taxon>Bacteria</taxon>
        <taxon>Bacillati</taxon>
        <taxon>Actinomycetota</taxon>
        <taxon>Actinomycetes</taxon>
        <taxon>Kitasatosporales</taxon>
        <taxon>Streptomycetaceae</taxon>
        <taxon>Yinghuangia</taxon>
    </lineage>
</organism>
<dbReference type="PANTHER" id="PTHR24321">
    <property type="entry name" value="DEHYDROGENASES, SHORT CHAIN"/>
    <property type="match status" value="1"/>
</dbReference>
<proteinExistence type="inferred from homology"/>
<dbReference type="PRINTS" id="PR00081">
    <property type="entry name" value="GDHRDH"/>
</dbReference>
<comment type="caution">
    <text evidence="4">The sequence shown here is derived from an EMBL/GenBank/DDBJ whole genome shotgun (WGS) entry which is preliminary data.</text>
</comment>
<reference evidence="5" key="1">
    <citation type="journal article" date="2019" name="Int. J. Syst. Evol. Microbiol.">
        <title>The Global Catalogue of Microorganisms (GCM) 10K type strain sequencing project: providing services to taxonomists for standard genome sequencing and annotation.</title>
        <authorList>
            <consortium name="The Broad Institute Genomics Platform"/>
            <consortium name="The Broad Institute Genome Sequencing Center for Infectious Disease"/>
            <person name="Wu L."/>
            <person name="Ma J."/>
        </authorList>
    </citation>
    <scope>NUCLEOTIDE SEQUENCE [LARGE SCALE GENOMIC DNA]</scope>
    <source>
        <strain evidence="5">JCM 17986</strain>
    </source>
</reference>
<feature type="domain" description="Class II aldolase/adducin N-terminal" evidence="3">
    <location>
        <begin position="17"/>
        <end position="218"/>
    </location>
</feature>